<organism evidence="1 2">
    <name type="scientific">Campylobacter blaseri</name>
    <dbReference type="NCBI Taxonomy" id="2042961"/>
    <lineage>
        <taxon>Bacteria</taxon>
        <taxon>Pseudomonadati</taxon>
        <taxon>Campylobacterota</taxon>
        <taxon>Epsilonproteobacteria</taxon>
        <taxon>Campylobacterales</taxon>
        <taxon>Campylobacteraceae</taxon>
        <taxon>Campylobacter</taxon>
    </lineage>
</organism>
<reference evidence="2" key="1">
    <citation type="submission" date="2017-10" db="EMBL/GenBank/DDBJ databases">
        <title>Campylobacter species from seals.</title>
        <authorList>
            <person name="Gilbert M.J."/>
            <person name="Zomer A.L."/>
            <person name="Timmerman A.J."/>
            <person name="Duim B."/>
            <person name="Wagenaar J.A."/>
        </authorList>
    </citation>
    <scope>NUCLEOTIDE SEQUENCE [LARGE SCALE GENOMIC DNA]</scope>
    <source>
        <strain evidence="2">17S00004-5</strain>
    </source>
</reference>
<dbReference type="InterPro" id="IPR045584">
    <property type="entry name" value="Pilin-like"/>
</dbReference>
<dbReference type="SUPFAM" id="SSF54523">
    <property type="entry name" value="Pili subunits"/>
    <property type="match status" value="1"/>
</dbReference>
<evidence type="ECO:0000313" key="1">
    <source>
        <dbReference type="EMBL" id="PSM51820.1"/>
    </source>
</evidence>
<dbReference type="OrthoDB" id="5356178at2"/>
<dbReference type="Proteomes" id="UP000240535">
    <property type="component" value="Unassembled WGS sequence"/>
</dbReference>
<dbReference type="Pfam" id="PF07963">
    <property type="entry name" value="N_methyl"/>
    <property type="match status" value="1"/>
</dbReference>
<protein>
    <submittedName>
        <fullName evidence="1">Prepilin-type cleavage/methylation domain-containing protein</fullName>
    </submittedName>
</protein>
<dbReference type="Gene3D" id="3.30.700.10">
    <property type="entry name" value="Glycoprotein, Type 4 Pilin"/>
    <property type="match status" value="1"/>
</dbReference>
<name>A0A2P8R007_9BACT</name>
<evidence type="ECO:0000313" key="2">
    <source>
        <dbReference type="Proteomes" id="UP000240535"/>
    </source>
</evidence>
<keyword evidence="2" id="KW-1185">Reference proteome</keyword>
<dbReference type="InterPro" id="IPR012902">
    <property type="entry name" value="N_methyl_site"/>
</dbReference>
<dbReference type="NCBIfam" id="TIGR02532">
    <property type="entry name" value="IV_pilin_GFxxxE"/>
    <property type="match status" value="1"/>
</dbReference>
<sequence length="147" mass="16520">MKKAFTMIELIFVIVILGILAAVVIPRLAVARDDAKISKFSQNLSMTITDCISFYISQGKYDKDISKMTNVDVVNKKDYTAELAMNDVSCVKIVLYNENDTKNGINKGSLEVIPINKDNVICKKLHLIPSIKNHLQAKRYIINNTIN</sequence>
<dbReference type="AlphaFoldDB" id="A0A2P8R007"/>
<dbReference type="EMBL" id="PDHH01000005">
    <property type="protein sequence ID" value="PSM51820.1"/>
    <property type="molecule type" value="Genomic_DNA"/>
</dbReference>
<proteinExistence type="predicted"/>
<comment type="caution">
    <text evidence="1">The sequence shown here is derived from an EMBL/GenBank/DDBJ whole genome shotgun (WGS) entry which is preliminary data.</text>
</comment>
<dbReference type="RefSeq" id="WP_106871976.1">
    <property type="nucleotide sequence ID" value="NZ_CP053841.1"/>
</dbReference>
<gene>
    <name evidence="1" type="ORF">CQ405_06750</name>
</gene>
<accession>A0A2P8R007</accession>